<dbReference type="EMBL" id="JAAZWO010000001">
    <property type="protein sequence ID" value="MBC2396429.1"/>
    <property type="molecule type" value="Genomic_DNA"/>
</dbReference>
<sequence length="242" mass="28193">MPYINEEIFHYSCDIKYVFKKAIKNYKYLMIIFSAFSPIGEPPHYSYITTFNDIDINKLYILDDYGDRGCYYLGKHRSFNFEASVYKLIKCILSKYNINESNVICTGSSKGGYSCLYYGMKYGMGYIISGAPQSKIGSYLIKQCPTAMNTAKFISGDINNNDIIYLDNLIFDIIKKVPIVSQIFIHVGRGDFHYENHVMPLINTFDKYKIKYELDIEDYSSHNDTGIYYPNYLRKILLHIMK</sequence>
<dbReference type="Gene3D" id="3.40.50.1820">
    <property type="entry name" value="alpha/beta hydrolase"/>
    <property type="match status" value="1"/>
</dbReference>
<evidence type="ECO:0008006" key="3">
    <source>
        <dbReference type="Google" id="ProtNLM"/>
    </source>
</evidence>
<dbReference type="RefSeq" id="WP_035148720.1">
    <property type="nucleotide sequence ID" value="NZ_JAAZWO010000001.1"/>
</dbReference>
<protein>
    <recommendedName>
        <fullName evidence="3">Two component regulator three Y domain-containing protein</fullName>
    </recommendedName>
</protein>
<dbReference type="Proteomes" id="UP000563151">
    <property type="component" value="Unassembled WGS sequence"/>
</dbReference>
<proteinExistence type="predicted"/>
<comment type="caution">
    <text evidence="1">The sequence shown here is derived from an EMBL/GenBank/DDBJ whole genome shotgun (WGS) entry which is preliminary data.</text>
</comment>
<dbReference type="GO" id="GO:0015031">
    <property type="term" value="P:protein transport"/>
    <property type="evidence" value="ECO:0007669"/>
    <property type="project" value="InterPro"/>
</dbReference>
<accession>A0A923IZA5</accession>
<dbReference type="InterPro" id="IPR022267">
    <property type="entry name" value="Asp2"/>
</dbReference>
<reference evidence="1 2" key="1">
    <citation type="submission" date="2020-04" db="EMBL/GenBank/DDBJ databases">
        <title>Genomic insights into acetone-butanol-ethanol (ABE) fermentation by sequencing solventogenic clostridia strains.</title>
        <authorList>
            <person name="Brown S."/>
        </authorList>
    </citation>
    <scope>NUCLEOTIDE SEQUENCE [LARGE SCALE GENOMIC DNA]</scope>
    <source>
        <strain evidence="1 2">DJ011</strain>
    </source>
</reference>
<keyword evidence="2" id="KW-1185">Reference proteome</keyword>
<gene>
    <name evidence="1" type="ORF">HGG79_01370</name>
</gene>
<organism evidence="1 2">
    <name type="scientific">Clostridium tetanomorphum</name>
    <dbReference type="NCBI Taxonomy" id="1553"/>
    <lineage>
        <taxon>Bacteria</taxon>
        <taxon>Bacillati</taxon>
        <taxon>Bacillota</taxon>
        <taxon>Clostridia</taxon>
        <taxon>Eubacteriales</taxon>
        <taxon>Clostridiaceae</taxon>
        <taxon>Clostridium</taxon>
    </lineage>
</organism>
<evidence type="ECO:0000313" key="1">
    <source>
        <dbReference type="EMBL" id="MBC2396429.1"/>
    </source>
</evidence>
<dbReference type="AlphaFoldDB" id="A0A923IZA5"/>
<evidence type="ECO:0000313" key="2">
    <source>
        <dbReference type="Proteomes" id="UP000563151"/>
    </source>
</evidence>
<dbReference type="InterPro" id="IPR029058">
    <property type="entry name" value="AB_hydrolase_fold"/>
</dbReference>
<dbReference type="Pfam" id="PF16929">
    <property type="entry name" value="Asp2"/>
    <property type="match status" value="1"/>
</dbReference>
<dbReference type="SUPFAM" id="SSF53474">
    <property type="entry name" value="alpha/beta-Hydrolases"/>
    <property type="match status" value="1"/>
</dbReference>
<name>A0A923IZA5_CLOTT</name>